<feature type="compositionally biased region" description="Basic and acidic residues" evidence="2">
    <location>
        <begin position="63"/>
        <end position="88"/>
    </location>
</feature>
<dbReference type="InterPro" id="IPR036236">
    <property type="entry name" value="Znf_C2H2_sf"/>
</dbReference>
<evidence type="ECO:0000256" key="2">
    <source>
        <dbReference type="SAM" id="MobiDB-lite"/>
    </source>
</evidence>
<keyword evidence="1" id="KW-0479">Metal-binding</keyword>
<dbReference type="PROSITE" id="PS00028">
    <property type="entry name" value="ZINC_FINGER_C2H2_1"/>
    <property type="match status" value="1"/>
</dbReference>
<dbReference type="GO" id="GO:0008270">
    <property type="term" value="F:zinc ion binding"/>
    <property type="evidence" value="ECO:0007669"/>
    <property type="project" value="UniProtKB-KW"/>
</dbReference>
<dbReference type="Gene3D" id="3.30.160.60">
    <property type="entry name" value="Classic Zinc Finger"/>
    <property type="match status" value="1"/>
</dbReference>
<dbReference type="InterPro" id="IPR013087">
    <property type="entry name" value="Znf_C2H2_type"/>
</dbReference>
<proteinExistence type="predicted"/>
<sequence length="229" mass="26581">MMTIQKEMSIKMSENEVKLENIGQEEIKDDSLSDNKEIKCEICGKTFKNKNSLGVHKSRFHRKNNDNKKSEIKDKEDNYQRDYDEDKNKETINITEESFSQEDLDKAKSELDKSIDNDENVQQVKEILENMTEEDGKELYIMLMDIVGGLSGIDVEDEIPNLENRATKRGKYLAYTINRYIPQIEQYLIPIMLMGGIGLDILTIRKMGKMKKGLENLKTLTRENEGDKK</sequence>
<reference evidence="4" key="1">
    <citation type="submission" date="2008-04" db="EMBL/GenBank/DDBJ databases">
        <title>Virus population dynamics and acquired virus resistance in natural microbial communities.</title>
        <authorList>
            <person name="Andersson A.A."/>
            <person name="Banfield J.F."/>
        </authorList>
    </citation>
    <scope>NUCLEOTIDE SEQUENCE</scope>
</reference>
<feature type="domain" description="C2H2-type" evidence="3">
    <location>
        <begin position="38"/>
        <end position="66"/>
    </location>
</feature>
<feature type="region of interest" description="Disordered" evidence="2">
    <location>
        <begin position="54"/>
        <end position="88"/>
    </location>
</feature>
<evidence type="ECO:0000259" key="3">
    <source>
        <dbReference type="PROSITE" id="PS50157"/>
    </source>
</evidence>
<dbReference type="PROSITE" id="PS50157">
    <property type="entry name" value="ZINC_FINGER_C2H2_2"/>
    <property type="match status" value="1"/>
</dbReference>
<accession>B3GAN3</accession>
<dbReference type="EMBL" id="EU662165">
    <property type="protein sequence ID" value="ACD75441.1"/>
    <property type="molecule type" value="Genomic_DNA"/>
</dbReference>
<keyword evidence="1" id="KW-0862">Zinc</keyword>
<evidence type="ECO:0000313" key="4">
    <source>
        <dbReference type="EMBL" id="ACD75441.1"/>
    </source>
</evidence>
<protein>
    <submittedName>
        <fullName evidence="4">AMDV5_1</fullName>
    </submittedName>
</protein>
<name>B3GAN3_9VIRU</name>
<organism evidence="4">
    <name type="scientific">uncultured virus</name>
    <dbReference type="NCBI Taxonomy" id="340016"/>
    <lineage>
        <taxon>Viruses</taxon>
        <taxon>environmental samples</taxon>
    </lineage>
</organism>
<dbReference type="SUPFAM" id="SSF57667">
    <property type="entry name" value="beta-beta-alpha zinc fingers"/>
    <property type="match status" value="1"/>
</dbReference>
<evidence type="ECO:0000256" key="1">
    <source>
        <dbReference type="PROSITE-ProRule" id="PRU00042"/>
    </source>
</evidence>
<keyword evidence="1" id="KW-0863">Zinc-finger</keyword>